<organism evidence="12">
    <name type="scientific">Soboliphyme baturini</name>
    <dbReference type="NCBI Taxonomy" id="241478"/>
    <lineage>
        <taxon>Eukaryota</taxon>
        <taxon>Metazoa</taxon>
        <taxon>Ecdysozoa</taxon>
        <taxon>Nematoda</taxon>
        <taxon>Enoplea</taxon>
        <taxon>Dorylaimia</taxon>
        <taxon>Dioctophymatida</taxon>
        <taxon>Dioctophymatoidea</taxon>
        <taxon>Soboliphymatidae</taxon>
        <taxon>Soboliphyme</taxon>
    </lineage>
</organism>
<evidence type="ECO:0000313" key="12">
    <source>
        <dbReference type="WBParaSite" id="SBAD_0000839501-mRNA-1"/>
    </source>
</evidence>
<sequence>MVCAIVCLSTIMKPTACLLERRRCRSSCRSHYGQPLNCAFYDTTLACQQRSDELLAEFDNVSVSGLSPSLSQSGHFNDVPCPSSMVAVTVVAYMPNDVHSMFTRIKVLITVSEPRMRAVVLHWSCVEGSASDTFCQNLSRPYWPRFYWPCRMVEWRLPLEGDSEHGVPLDSQAQTSKRHDAAIKIEIDCFTLPVMSTIQLTVSFHPLQCQSRYLMKGPSARRLFGAVLANDWIPFIVLDANDGRGAAVNLSAPPDRLNIDRMLVEIWNVNAGILEVSKTVFLPETHLYIDGMRTGGHFLDVHVIHSSCPQSDCLTQRLAFNFTSVLQGAAKDDGHRRRFTLLDLALLLLMIGVLLVVVFLVVVVRRRLRPKVPTAVTFATRPKVFLIYSDDSHQHSEVVLQLANFLSSNAHCDVMFDRWSTKEDEPFDPYAWIAQCFSRADFFLVVMSEGSKLFFQYPRRFRLVSVAPWVDTFEPSMTLLLPHLLKDDVTIGSATAADRFSDRVVCVRFSYSTDDCILPFWRMLSCSKFSLLSELPALVCYLHRFSSCSVDVTSVTEGADALPAAVDDCCCAIASGQPAIDEARLQPLSPSTHVDRSMDIILHLLVNVRDELELQSTNAITTEDLYDLYLRQTSKCERYKLLPPSQPLRHSASSGTIMAETEIEVDTEAGAGRYALLPADVDC</sequence>
<name>A0A183IWU7_9BILA</name>
<dbReference type="PANTHER" id="PTHR15583">
    <property type="entry name" value="INTERLEUKIN-17 RECEPTOR"/>
    <property type="match status" value="1"/>
</dbReference>
<dbReference type="Proteomes" id="UP000270296">
    <property type="component" value="Unassembled WGS sequence"/>
</dbReference>
<gene>
    <name evidence="10" type="ORF">SBAD_LOCUS8094</name>
</gene>
<keyword evidence="11" id="KW-1185">Reference proteome</keyword>
<evidence type="ECO:0000259" key="9">
    <source>
        <dbReference type="PROSITE" id="PS51534"/>
    </source>
</evidence>
<dbReference type="Gene3D" id="3.40.50.11530">
    <property type="match status" value="1"/>
</dbReference>
<feature type="transmembrane region" description="Helical" evidence="8">
    <location>
        <begin position="344"/>
        <end position="364"/>
    </location>
</feature>
<dbReference type="OrthoDB" id="5919231at2759"/>
<evidence type="ECO:0000313" key="10">
    <source>
        <dbReference type="EMBL" id="VDP15323.1"/>
    </source>
</evidence>
<dbReference type="Pfam" id="PF08357">
    <property type="entry name" value="SEFIR"/>
    <property type="match status" value="1"/>
</dbReference>
<evidence type="ECO:0000256" key="1">
    <source>
        <dbReference type="ARBA" id="ARBA00004479"/>
    </source>
</evidence>
<keyword evidence="7" id="KW-0325">Glycoprotein</keyword>
<evidence type="ECO:0000256" key="3">
    <source>
        <dbReference type="ARBA" id="ARBA00022729"/>
    </source>
</evidence>
<dbReference type="PANTHER" id="PTHR15583:SF7">
    <property type="entry name" value="INTERLEUKIN CYTOKINE RECEPTOR-RELATED PROTEIN 2"/>
    <property type="match status" value="1"/>
</dbReference>
<keyword evidence="2 8" id="KW-0812">Transmembrane</keyword>
<feature type="domain" description="SEFIR" evidence="9">
    <location>
        <begin position="381"/>
        <end position="540"/>
    </location>
</feature>
<reference evidence="12" key="1">
    <citation type="submission" date="2016-06" db="UniProtKB">
        <authorList>
            <consortium name="WormBaseParasite"/>
        </authorList>
    </citation>
    <scope>IDENTIFICATION</scope>
</reference>
<dbReference type="GO" id="GO:0016020">
    <property type="term" value="C:membrane"/>
    <property type="evidence" value="ECO:0007669"/>
    <property type="project" value="UniProtKB-SubCell"/>
</dbReference>
<proteinExistence type="predicted"/>
<evidence type="ECO:0000256" key="2">
    <source>
        <dbReference type="ARBA" id="ARBA00022692"/>
    </source>
</evidence>
<evidence type="ECO:0000256" key="4">
    <source>
        <dbReference type="ARBA" id="ARBA00022989"/>
    </source>
</evidence>
<evidence type="ECO:0000256" key="8">
    <source>
        <dbReference type="SAM" id="Phobius"/>
    </source>
</evidence>
<keyword evidence="6" id="KW-0675">Receptor</keyword>
<dbReference type="EMBL" id="UZAM01011247">
    <property type="protein sequence ID" value="VDP15323.1"/>
    <property type="molecule type" value="Genomic_DNA"/>
</dbReference>
<keyword evidence="3" id="KW-0732">Signal</keyword>
<evidence type="ECO:0000256" key="7">
    <source>
        <dbReference type="ARBA" id="ARBA00023180"/>
    </source>
</evidence>
<evidence type="ECO:0000313" key="11">
    <source>
        <dbReference type="Proteomes" id="UP000270296"/>
    </source>
</evidence>
<keyword evidence="4 8" id="KW-1133">Transmembrane helix</keyword>
<evidence type="ECO:0000256" key="5">
    <source>
        <dbReference type="ARBA" id="ARBA00023136"/>
    </source>
</evidence>
<dbReference type="InterPro" id="IPR039465">
    <property type="entry name" value="IL-17_rcpt-like"/>
</dbReference>
<comment type="subcellular location">
    <subcellularLocation>
        <location evidence="1">Membrane</location>
        <topology evidence="1">Single-pass type I membrane protein</topology>
    </subcellularLocation>
</comment>
<accession>A0A183IWU7</accession>
<protein>
    <submittedName>
        <fullName evidence="12">SEFIR domain-containing protein</fullName>
    </submittedName>
</protein>
<dbReference type="GO" id="GO:0030368">
    <property type="term" value="F:interleukin-17 receptor activity"/>
    <property type="evidence" value="ECO:0007669"/>
    <property type="project" value="InterPro"/>
</dbReference>
<reference evidence="10 11" key="2">
    <citation type="submission" date="2018-11" db="EMBL/GenBank/DDBJ databases">
        <authorList>
            <consortium name="Pathogen Informatics"/>
        </authorList>
    </citation>
    <scope>NUCLEOTIDE SEQUENCE [LARGE SCALE GENOMIC DNA]</scope>
</reference>
<evidence type="ECO:0000256" key="6">
    <source>
        <dbReference type="ARBA" id="ARBA00023170"/>
    </source>
</evidence>
<dbReference type="PROSITE" id="PS51534">
    <property type="entry name" value="SEFIR"/>
    <property type="match status" value="1"/>
</dbReference>
<dbReference type="InterPro" id="IPR013568">
    <property type="entry name" value="SEFIR_dom"/>
</dbReference>
<keyword evidence="5 8" id="KW-0472">Membrane</keyword>
<dbReference type="AlphaFoldDB" id="A0A183IWU7"/>
<dbReference type="WBParaSite" id="SBAD_0000839501-mRNA-1">
    <property type="protein sequence ID" value="SBAD_0000839501-mRNA-1"/>
    <property type="gene ID" value="SBAD_0000839501"/>
</dbReference>